<accession>A0ABP4ATW4</accession>
<sequence length="91" mass="9971">MIPQTRVVAHTRQRLQQIADELTELTPTDFDRVHSTAINPESGKVVIETTHATAALRTALAARYGGDAVALFVTPRRAVTLTGWQNDTSPF</sequence>
<gene>
    <name evidence="1" type="ORF">GCM10009560_51210</name>
</gene>
<evidence type="ECO:0000313" key="2">
    <source>
        <dbReference type="Proteomes" id="UP001501578"/>
    </source>
</evidence>
<dbReference type="Proteomes" id="UP001501578">
    <property type="component" value="Unassembled WGS sequence"/>
</dbReference>
<comment type="caution">
    <text evidence="1">The sequence shown here is derived from an EMBL/GenBank/DDBJ whole genome shotgun (WGS) entry which is preliminary data.</text>
</comment>
<dbReference type="RefSeq" id="WP_343952563.1">
    <property type="nucleotide sequence ID" value="NZ_BAAAHQ010000026.1"/>
</dbReference>
<protein>
    <submittedName>
        <fullName evidence="1">Uncharacterized protein</fullName>
    </submittedName>
</protein>
<evidence type="ECO:0000313" key="1">
    <source>
        <dbReference type="EMBL" id="GAA0940079.1"/>
    </source>
</evidence>
<keyword evidence="2" id="KW-1185">Reference proteome</keyword>
<dbReference type="EMBL" id="BAAAHQ010000026">
    <property type="protein sequence ID" value="GAA0940079.1"/>
    <property type="molecule type" value="Genomic_DNA"/>
</dbReference>
<proteinExistence type="predicted"/>
<reference evidence="2" key="1">
    <citation type="journal article" date="2019" name="Int. J. Syst. Evol. Microbiol.">
        <title>The Global Catalogue of Microorganisms (GCM) 10K type strain sequencing project: providing services to taxonomists for standard genome sequencing and annotation.</title>
        <authorList>
            <consortium name="The Broad Institute Genomics Platform"/>
            <consortium name="The Broad Institute Genome Sequencing Center for Infectious Disease"/>
            <person name="Wu L."/>
            <person name="Ma J."/>
        </authorList>
    </citation>
    <scope>NUCLEOTIDE SEQUENCE [LARGE SCALE GENOMIC DNA]</scope>
    <source>
        <strain evidence="2">JCM 11136</strain>
    </source>
</reference>
<organism evidence="1 2">
    <name type="scientific">Nonomuraea longicatena</name>
    <dbReference type="NCBI Taxonomy" id="83682"/>
    <lineage>
        <taxon>Bacteria</taxon>
        <taxon>Bacillati</taxon>
        <taxon>Actinomycetota</taxon>
        <taxon>Actinomycetes</taxon>
        <taxon>Streptosporangiales</taxon>
        <taxon>Streptosporangiaceae</taxon>
        <taxon>Nonomuraea</taxon>
    </lineage>
</organism>
<name>A0ABP4ATW4_9ACTN</name>